<dbReference type="InterPro" id="IPR036890">
    <property type="entry name" value="HATPase_C_sf"/>
</dbReference>
<dbReference type="AlphaFoldDB" id="A0A6C0GGK9"/>
<sequence>MKLIRTLLRYISVLFFFFWIQVANGQKSKIDSLENVLRSTADDTLKVELLYKIVWQHSLSGGNPETANHYIDQLCSLSQTLNYPLGNAYCLDLRGVRARNISEYGEALSFHKKALKIAQDINNEKLKAITHNNIGVVYRRFNDYQNALYHHLEALKIAEKIQDKYNISTAVNSIGNIYFSMKEYSKALNYFAKGLEQAKEMQNSVGIAINLNNIGGVYESLGEYTKALTHYTESLTINQALGNTKGIAICFNDLGTVHLKMNNTALALKFYKAARNMNEKIGDKKYLSANYINLGLAYKANREYNQAYINLKKGLDMALHIGAKEEIQDAYASLSETYSLSGDYKMALFYNHKAAAYKDSLLNEHNQETIARMQSLFDIEQKEAQINLLETEKYIKEDQLRNQRILTIALVIGLVFILILFGIVYRNNHNRKQLNRILAYQNAAILHQKDTLDLKNQELTRLSEEKNDLMGVVAHDLRSPLSRIFGLANVMQLESDNLNSSQKEYIKLIGKTAGHLNEMIAKILDINAIDAKKINLEMQLVNVSRLLQETVNNFEEAASKKNIKFICHYAPGEHQAKLDWVYATQVLENLISNAIKFSPANKSVFISLQEVQDTIEIEIKDQGPGFVPEDMPKLFGRFQKLSAQPTAGEDSTGLGLSIVKKYMEAMQGEVACHSNPGQGASFTLTFRKALITISAMS</sequence>
<feature type="repeat" description="TPR" evidence="7">
    <location>
        <begin position="208"/>
        <end position="241"/>
    </location>
</feature>
<keyword evidence="11" id="KW-1185">Reference proteome</keyword>
<dbReference type="CDD" id="cd00082">
    <property type="entry name" value="HisKA"/>
    <property type="match status" value="1"/>
</dbReference>
<organism evidence="10 11">
    <name type="scientific">Rhodocytophaga rosea</name>
    <dbReference type="NCBI Taxonomy" id="2704465"/>
    <lineage>
        <taxon>Bacteria</taxon>
        <taxon>Pseudomonadati</taxon>
        <taxon>Bacteroidota</taxon>
        <taxon>Cytophagia</taxon>
        <taxon>Cytophagales</taxon>
        <taxon>Rhodocytophagaceae</taxon>
        <taxon>Rhodocytophaga</taxon>
    </lineage>
</organism>
<dbReference type="InterPro" id="IPR004358">
    <property type="entry name" value="Sig_transdc_His_kin-like_C"/>
</dbReference>
<dbReference type="Gene3D" id="1.25.40.10">
    <property type="entry name" value="Tetratricopeptide repeat domain"/>
    <property type="match status" value="2"/>
</dbReference>
<evidence type="ECO:0000256" key="5">
    <source>
        <dbReference type="ARBA" id="ARBA00022777"/>
    </source>
</evidence>
<evidence type="ECO:0000256" key="6">
    <source>
        <dbReference type="ARBA" id="ARBA00023012"/>
    </source>
</evidence>
<dbReference type="InterPro" id="IPR003661">
    <property type="entry name" value="HisK_dim/P_dom"/>
</dbReference>
<dbReference type="SMART" id="SM00388">
    <property type="entry name" value="HisKA"/>
    <property type="match status" value="1"/>
</dbReference>
<evidence type="ECO:0000256" key="1">
    <source>
        <dbReference type="ARBA" id="ARBA00000085"/>
    </source>
</evidence>
<dbReference type="PROSITE" id="PS50109">
    <property type="entry name" value="HIS_KIN"/>
    <property type="match status" value="1"/>
</dbReference>
<dbReference type="PRINTS" id="PR00344">
    <property type="entry name" value="BCTRLSENSOR"/>
</dbReference>
<evidence type="ECO:0000256" key="7">
    <source>
        <dbReference type="PROSITE-ProRule" id="PRU00339"/>
    </source>
</evidence>
<proteinExistence type="predicted"/>
<keyword evidence="6" id="KW-0902">Two-component regulatory system</keyword>
<feature type="transmembrane region" description="Helical" evidence="8">
    <location>
        <begin position="405"/>
        <end position="425"/>
    </location>
</feature>
<evidence type="ECO:0000256" key="2">
    <source>
        <dbReference type="ARBA" id="ARBA00012438"/>
    </source>
</evidence>
<dbReference type="SUPFAM" id="SSF47384">
    <property type="entry name" value="Homodimeric domain of signal transducing histidine kinase"/>
    <property type="match status" value="1"/>
</dbReference>
<evidence type="ECO:0000256" key="3">
    <source>
        <dbReference type="ARBA" id="ARBA00022553"/>
    </source>
</evidence>
<keyword evidence="8" id="KW-1133">Transmembrane helix</keyword>
<dbReference type="SMART" id="SM00028">
    <property type="entry name" value="TPR"/>
    <property type="match status" value="6"/>
</dbReference>
<gene>
    <name evidence="10" type="ORF">GXP67_11205</name>
</gene>
<dbReference type="GO" id="GO:0000155">
    <property type="term" value="F:phosphorelay sensor kinase activity"/>
    <property type="evidence" value="ECO:0007669"/>
    <property type="project" value="InterPro"/>
</dbReference>
<name>A0A6C0GGK9_9BACT</name>
<keyword evidence="3" id="KW-0597">Phosphoprotein</keyword>
<keyword evidence="4" id="KW-0808">Transferase</keyword>
<dbReference type="Pfam" id="PF13424">
    <property type="entry name" value="TPR_12"/>
    <property type="match status" value="2"/>
</dbReference>
<keyword evidence="8" id="KW-0472">Membrane</keyword>
<dbReference type="KEGG" id="rhoz:GXP67_11205"/>
<dbReference type="InterPro" id="IPR019734">
    <property type="entry name" value="TPR_rpt"/>
</dbReference>
<evidence type="ECO:0000313" key="10">
    <source>
        <dbReference type="EMBL" id="QHT67171.1"/>
    </source>
</evidence>
<dbReference type="PANTHER" id="PTHR43711">
    <property type="entry name" value="TWO-COMPONENT HISTIDINE KINASE"/>
    <property type="match status" value="1"/>
</dbReference>
<evidence type="ECO:0000313" key="11">
    <source>
        <dbReference type="Proteomes" id="UP000480178"/>
    </source>
</evidence>
<keyword evidence="5 10" id="KW-0418">Kinase</keyword>
<dbReference type="InterPro" id="IPR005467">
    <property type="entry name" value="His_kinase_dom"/>
</dbReference>
<dbReference type="InterPro" id="IPR050736">
    <property type="entry name" value="Sensor_HK_Regulatory"/>
</dbReference>
<evidence type="ECO:0000256" key="4">
    <source>
        <dbReference type="ARBA" id="ARBA00022679"/>
    </source>
</evidence>
<dbReference type="Gene3D" id="3.30.565.10">
    <property type="entry name" value="Histidine kinase-like ATPase, C-terminal domain"/>
    <property type="match status" value="1"/>
</dbReference>
<dbReference type="CDD" id="cd00075">
    <property type="entry name" value="HATPase"/>
    <property type="match status" value="1"/>
</dbReference>
<dbReference type="EMBL" id="CP048222">
    <property type="protein sequence ID" value="QHT67171.1"/>
    <property type="molecule type" value="Genomic_DNA"/>
</dbReference>
<dbReference type="InterPro" id="IPR036097">
    <property type="entry name" value="HisK_dim/P_sf"/>
</dbReference>
<dbReference type="EC" id="2.7.13.3" evidence="2"/>
<reference evidence="10 11" key="1">
    <citation type="submission" date="2020-01" db="EMBL/GenBank/DDBJ databases">
        <authorList>
            <person name="Kim M.K."/>
        </authorList>
    </citation>
    <scope>NUCLEOTIDE SEQUENCE [LARGE SCALE GENOMIC DNA]</scope>
    <source>
        <strain evidence="10 11">172606-1</strain>
    </source>
</reference>
<dbReference type="RefSeq" id="WP_162443212.1">
    <property type="nucleotide sequence ID" value="NZ_CP048222.1"/>
</dbReference>
<dbReference type="Proteomes" id="UP000480178">
    <property type="component" value="Chromosome"/>
</dbReference>
<dbReference type="SUPFAM" id="SSF55874">
    <property type="entry name" value="ATPase domain of HSP90 chaperone/DNA topoisomerase II/histidine kinase"/>
    <property type="match status" value="1"/>
</dbReference>
<comment type="catalytic activity">
    <reaction evidence="1">
        <text>ATP + protein L-histidine = ADP + protein N-phospho-L-histidine.</text>
        <dbReference type="EC" id="2.7.13.3"/>
    </reaction>
</comment>
<evidence type="ECO:0000259" key="9">
    <source>
        <dbReference type="PROSITE" id="PS50109"/>
    </source>
</evidence>
<dbReference type="Gene3D" id="1.10.287.130">
    <property type="match status" value="1"/>
</dbReference>
<dbReference type="SUPFAM" id="SSF48452">
    <property type="entry name" value="TPR-like"/>
    <property type="match status" value="2"/>
</dbReference>
<dbReference type="SMART" id="SM00387">
    <property type="entry name" value="HATPase_c"/>
    <property type="match status" value="1"/>
</dbReference>
<dbReference type="FunFam" id="3.30.565.10:FF:000006">
    <property type="entry name" value="Sensor histidine kinase WalK"/>
    <property type="match status" value="1"/>
</dbReference>
<keyword evidence="7" id="KW-0802">TPR repeat</keyword>
<dbReference type="Pfam" id="PF02518">
    <property type="entry name" value="HATPase_c"/>
    <property type="match status" value="1"/>
</dbReference>
<feature type="repeat" description="TPR" evidence="7">
    <location>
        <begin position="128"/>
        <end position="161"/>
    </location>
</feature>
<feature type="domain" description="Histidine kinase" evidence="9">
    <location>
        <begin position="472"/>
        <end position="690"/>
    </location>
</feature>
<dbReference type="PANTHER" id="PTHR43711:SF1">
    <property type="entry name" value="HISTIDINE KINASE 1"/>
    <property type="match status" value="1"/>
</dbReference>
<evidence type="ECO:0000256" key="8">
    <source>
        <dbReference type="SAM" id="Phobius"/>
    </source>
</evidence>
<dbReference type="InterPro" id="IPR011990">
    <property type="entry name" value="TPR-like_helical_dom_sf"/>
</dbReference>
<dbReference type="PROSITE" id="PS50005">
    <property type="entry name" value="TPR"/>
    <property type="match status" value="3"/>
</dbReference>
<accession>A0A6C0GGK9</accession>
<feature type="repeat" description="TPR" evidence="7">
    <location>
        <begin position="168"/>
        <end position="201"/>
    </location>
</feature>
<dbReference type="Pfam" id="PF00512">
    <property type="entry name" value="HisKA"/>
    <property type="match status" value="1"/>
</dbReference>
<keyword evidence="8" id="KW-0812">Transmembrane</keyword>
<dbReference type="InterPro" id="IPR003594">
    <property type="entry name" value="HATPase_dom"/>
</dbReference>
<protein>
    <recommendedName>
        <fullName evidence="2">histidine kinase</fullName>
        <ecNumber evidence="2">2.7.13.3</ecNumber>
    </recommendedName>
</protein>